<dbReference type="Proteomes" id="UP000466535">
    <property type="component" value="Unassembled WGS sequence"/>
</dbReference>
<dbReference type="PROSITE" id="PS51257">
    <property type="entry name" value="PROKAR_LIPOPROTEIN"/>
    <property type="match status" value="1"/>
</dbReference>
<evidence type="ECO:0008006" key="3">
    <source>
        <dbReference type="Google" id="ProtNLM"/>
    </source>
</evidence>
<organism evidence="1 2">
    <name type="scientific">Halovenus carboxidivorans</name>
    <dbReference type="NCBI Taxonomy" id="2692199"/>
    <lineage>
        <taxon>Archaea</taxon>
        <taxon>Methanobacteriati</taxon>
        <taxon>Methanobacteriota</taxon>
        <taxon>Stenosarchaea group</taxon>
        <taxon>Halobacteria</taxon>
        <taxon>Halobacteriales</taxon>
        <taxon>Haloarculaceae</taxon>
        <taxon>Halovenus</taxon>
    </lineage>
</organism>
<dbReference type="EMBL" id="WUUT01000005">
    <property type="protein sequence ID" value="MXR52489.1"/>
    <property type="molecule type" value="Genomic_DNA"/>
</dbReference>
<name>A0A6B0TH14_9EURY</name>
<dbReference type="RefSeq" id="WP_159764623.1">
    <property type="nucleotide sequence ID" value="NZ_WUUT01000005.1"/>
</dbReference>
<comment type="caution">
    <text evidence="1">The sequence shown here is derived from an EMBL/GenBank/DDBJ whole genome shotgun (WGS) entry which is preliminary data.</text>
</comment>
<proteinExistence type="predicted"/>
<evidence type="ECO:0000313" key="2">
    <source>
        <dbReference type="Proteomes" id="UP000466535"/>
    </source>
</evidence>
<protein>
    <recommendedName>
        <fullName evidence="3">DUF4878 domain-containing protein</fullName>
    </recommendedName>
</protein>
<reference evidence="1 2" key="1">
    <citation type="submission" date="2019-12" db="EMBL/GenBank/DDBJ databases">
        <title>Isolation and characterization of three novel carbon monoxide-oxidizing members of Halobacteria from salione crusts and soils.</title>
        <authorList>
            <person name="Myers M.R."/>
            <person name="King G.M."/>
        </authorList>
    </citation>
    <scope>NUCLEOTIDE SEQUENCE [LARGE SCALE GENOMIC DNA]</scope>
    <source>
        <strain evidence="1 2">WSH3</strain>
    </source>
</reference>
<keyword evidence="2" id="KW-1185">Reference proteome</keyword>
<dbReference type="AlphaFoldDB" id="A0A6B0TH14"/>
<accession>A0A6B0TH14</accession>
<sequence length="158" mass="16882">MRRRRYLGAAAGVALSALAGCFGGSETNSPRSVVRAYLEAEHDGDAGAMADLLHSASPLDPTAGDTEIEQRSLQIDEILVEARNLSRERIASLDMRLPEETISAIADRENALVDAAYEAEPPETDGGGETVSGRVAVENTYLTATEDGKWFVVAFEVV</sequence>
<gene>
    <name evidence="1" type="ORF">GRX03_12840</name>
</gene>
<evidence type="ECO:0000313" key="1">
    <source>
        <dbReference type="EMBL" id="MXR52489.1"/>
    </source>
</evidence>